<proteinExistence type="predicted"/>
<feature type="compositionally biased region" description="Pro residues" evidence="1">
    <location>
        <begin position="77"/>
        <end position="94"/>
    </location>
</feature>
<reference evidence="2" key="1">
    <citation type="submission" date="2018-04" db="EMBL/GenBank/DDBJ databases">
        <title>Whole genome sequencing of Hypsizygus marmoreus.</title>
        <authorList>
            <person name="Choi I.-G."/>
            <person name="Min B."/>
            <person name="Kim J.-G."/>
            <person name="Kim S."/>
            <person name="Oh Y.-L."/>
            <person name="Kong W.-S."/>
            <person name="Park H."/>
            <person name="Jeong J."/>
            <person name="Song E.-S."/>
        </authorList>
    </citation>
    <scope>NUCLEOTIDE SEQUENCE [LARGE SCALE GENOMIC DNA]</scope>
    <source>
        <strain evidence="2">51987-8</strain>
    </source>
</reference>
<evidence type="ECO:0000313" key="2">
    <source>
        <dbReference type="EMBL" id="RDB26171.1"/>
    </source>
</evidence>
<evidence type="ECO:0000313" key="3">
    <source>
        <dbReference type="Proteomes" id="UP000076154"/>
    </source>
</evidence>
<dbReference type="InParanoid" id="A0A369JV05"/>
<accession>A0A369JV05</accession>
<comment type="caution">
    <text evidence="2">The sequence shown here is derived from an EMBL/GenBank/DDBJ whole genome shotgun (WGS) entry which is preliminary data.</text>
</comment>
<sequence length="497" mass="55103">MRWVRIHAIVTFERYVQVFSLINHTETRDHVTPANLAFDFDTLVAASVECEVAHPYVDDHHQPFDNPFGDSDLSSAPPSPPPLLISNPSTPPPLSLDSSALPTASTARPNKRKRRAKAKSHANRKRKRGVAKEVAEYGAYDVRPHVRESILHPSESIHTDLRTANIPVCEAGFVAQAGASSQKTYTLDELVGARSKFKFNLVKWDGRESKPIADAKGRVIALLAGRPPVDPTWDEDISDAASLIESSRPRCKFAKPKKGKKNPNRRGKFGALAAGVSFSGGQEMPGNLTNDERNVEVLAELFAHRGFQRMAGFGSAVFAAWLPKLYCYYKDNLATLFTQDPTLERNFLNSVFPAATVNFGPRTICYKHKDFANLPFGWCTITALGSFDPTRGGHIILWECHLVVEFPPSATILLPSSVIAHSNTSIGLEERRYSFIQYAAGGLFQWVSYGFQKKDPFMESLSPEEALAVHKENAERWKLGLSLFSTLDEIKQPVPAM</sequence>
<dbReference type="STRING" id="39966.A0A369JV05"/>
<dbReference type="Proteomes" id="UP000076154">
    <property type="component" value="Unassembled WGS sequence"/>
</dbReference>
<gene>
    <name evidence="2" type="ORF">Hypma_006937</name>
</gene>
<feature type="compositionally biased region" description="Low complexity" evidence="1">
    <location>
        <begin position="95"/>
        <end position="108"/>
    </location>
</feature>
<dbReference type="Gene3D" id="3.60.130.30">
    <property type="match status" value="1"/>
</dbReference>
<organism evidence="2 3">
    <name type="scientific">Hypsizygus marmoreus</name>
    <name type="common">White beech mushroom</name>
    <name type="synonym">Agaricus marmoreus</name>
    <dbReference type="NCBI Taxonomy" id="39966"/>
    <lineage>
        <taxon>Eukaryota</taxon>
        <taxon>Fungi</taxon>
        <taxon>Dikarya</taxon>
        <taxon>Basidiomycota</taxon>
        <taxon>Agaricomycotina</taxon>
        <taxon>Agaricomycetes</taxon>
        <taxon>Agaricomycetidae</taxon>
        <taxon>Agaricales</taxon>
        <taxon>Tricholomatineae</taxon>
        <taxon>Lyophyllaceae</taxon>
        <taxon>Hypsizygus</taxon>
    </lineage>
</organism>
<keyword evidence="3" id="KW-1185">Reference proteome</keyword>
<name>A0A369JV05_HYPMA</name>
<dbReference type="EMBL" id="LUEZ02000040">
    <property type="protein sequence ID" value="RDB26171.1"/>
    <property type="molecule type" value="Genomic_DNA"/>
</dbReference>
<dbReference type="AlphaFoldDB" id="A0A369JV05"/>
<dbReference type="OrthoDB" id="3202607at2759"/>
<evidence type="ECO:0000256" key="1">
    <source>
        <dbReference type="SAM" id="MobiDB-lite"/>
    </source>
</evidence>
<feature type="compositionally biased region" description="Basic residues" evidence="1">
    <location>
        <begin position="109"/>
        <end position="129"/>
    </location>
</feature>
<feature type="region of interest" description="Disordered" evidence="1">
    <location>
        <begin position="61"/>
        <end position="131"/>
    </location>
</feature>
<protein>
    <submittedName>
        <fullName evidence="2">Uncharacterized protein</fullName>
    </submittedName>
</protein>